<keyword evidence="2" id="KW-0539">Nucleus</keyword>
<feature type="compositionally biased region" description="Polar residues" evidence="3">
    <location>
        <begin position="434"/>
        <end position="450"/>
    </location>
</feature>
<feature type="domain" description="Ubiquitin-like" evidence="4">
    <location>
        <begin position="6"/>
        <end position="80"/>
    </location>
</feature>
<dbReference type="KEGG" id="csem:103395951"/>
<dbReference type="PANTHER" id="PTHR23010">
    <property type="entry name" value="MIDNOLIN"/>
    <property type="match status" value="1"/>
</dbReference>
<feature type="compositionally biased region" description="Polar residues" evidence="3">
    <location>
        <begin position="273"/>
        <end position="284"/>
    </location>
</feature>
<feature type="compositionally biased region" description="Polar residues" evidence="3">
    <location>
        <begin position="207"/>
        <end position="252"/>
    </location>
</feature>
<feature type="compositionally biased region" description="Polar residues" evidence="3">
    <location>
        <begin position="168"/>
        <end position="186"/>
    </location>
</feature>
<dbReference type="InterPro" id="IPR029071">
    <property type="entry name" value="Ubiquitin-like_domsf"/>
</dbReference>
<dbReference type="AlphaFoldDB" id="A0A3P8W7D2"/>
<evidence type="ECO:0000259" key="4">
    <source>
        <dbReference type="PROSITE" id="PS50053"/>
    </source>
</evidence>
<feature type="region of interest" description="Disordered" evidence="3">
    <location>
        <begin position="371"/>
        <end position="407"/>
    </location>
</feature>
<feature type="region of interest" description="Disordered" evidence="3">
    <location>
        <begin position="168"/>
        <end position="289"/>
    </location>
</feature>
<dbReference type="InterPro" id="IPR000626">
    <property type="entry name" value="Ubiquitin-like_dom"/>
</dbReference>
<evidence type="ECO:0000256" key="1">
    <source>
        <dbReference type="ARBA" id="ARBA00004123"/>
    </source>
</evidence>
<dbReference type="PROSITE" id="PS50053">
    <property type="entry name" value="UBIQUITIN_2"/>
    <property type="match status" value="1"/>
</dbReference>
<protein>
    <submittedName>
        <fullName evidence="5">Midnolin</fullName>
    </submittedName>
</protein>
<dbReference type="OMA" id="CKLEHLQ"/>
<dbReference type="PANTHER" id="PTHR23010:SF1">
    <property type="entry name" value="MIDNOLIN"/>
    <property type="match status" value="1"/>
</dbReference>
<dbReference type="OrthoDB" id="1916003at2759"/>
<name>A0A3P8W7D2_CYNSE</name>
<gene>
    <name evidence="5" type="primary">MIDN</name>
</gene>
<dbReference type="InterPro" id="IPR039336">
    <property type="entry name" value="Midnolin"/>
</dbReference>
<evidence type="ECO:0000313" key="6">
    <source>
        <dbReference type="Proteomes" id="UP000265120"/>
    </source>
</evidence>
<dbReference type="SUPFAM" id="SSF54236">
    <property type="entry name" value="Ubiquitin-like"/>
    <property type="match status" value="1"/>
</dbReference>
<dbReference type="GO" id="GO:0005634">
    <property type="term" value="C:nucleus"/>
    <property type="evidence" value="ECO:0007669"/>
    <property type="project" value="UniProtKB-SubCell"/>
</dbReference>
<sequence>MEDLTMRLSITSTTGGPLELTVPRGETVEGLRTRISQKLRLPRNRTILLHRDRQLTAGKLLELGVTDGSKLTLVPVIEAGLVFSTTRSKRTMMDVLESLPDNQISDFLSGHSPLTINLGIGAHVMYVQLQLSEQDVKKLQENGDLRIQRNTELQNSLSTAVGMSQADSGSMSFITSESPQKSSTPVLDSGVCPTAVHDNVERPLNPNAVSFSSIPRANNQQYSSLPQSSQFGHTQPSAYSQSSGPLQATAPISSSAPAGFSPGPPSPVEATTFEKSNVQTSPSTDQRRQTGAVIESFVNHSPGVFSGTFSGTLAPLSQTGVSHPRHGINIILQILSDLLRAACHHQVALSHALPEHHCPAVNSSLNPVLTEGGSGKTRSKPVVTQRAEHTGKRSGEEINSHRSLTEEEQTLHCKLERLQSLMHERRFRKRTQRSTHLPQMSHPYQRQQHL</sequence>
<reference evidence="5 6" key="1">
    <citation type="journal article" date="2014" name="Nat. Genet.">
        <title>Whole-genome sequence of a flatfish provides insights into ZW sex chromosome evolution and adaptation to a benthic lifestyle.</title>
        <authorList>
            <person name="Chen S."/>
            <person name="Zhang G."/>
            <person name="Shao C."/>
            <person name="Huang Q."/>
            <person name="Liu G."/>
            <person name="Zhang P."/>
            <person name="Song W."/>
            <person name="An N."/>
            <person name="Chalopin D."/>
            <person name="Volff J.N."/>
            <person name="Hong Y."/>
            <person name="Li Q."/>
            <person name="Sha Z."/>
            <person name="Zhou H."/>
            <person name="Xie M."/>
            <person name="Yu Q."/>
            <person name="Liu Y."/>
            <person name="Xiang H."/>
            <person name="Wang N."/>
            <person name="Wu K."/>
            <person name="Yang C."/>
            <person name="Zhou Q."/>
            <person name="Liao X."/>
            <person name="Yang L."/>
            <person name="Hu Q."/>
            <person name="Zhang J."/>
            <person name="Meng L."/>
            <person name="Jin L."/>
            <person name="Tian Y."/>
            <person name="Lian J."/>
            <person name="Yang J."/>
            <person name="Miao G."/>
            <person name="Liu S."/>
            <person name="Liang Z."/>
            <person name="Yan F."/>
            <person name="Li Y."/>
            <person name="Sun B."/>
            <person name="Zhang H."/>
            <person name="Zhang J."/>
            <person name="Zhu Y."/>
            <person name="Du M."/>
            <person name="Zhao Y."/>
            <person name="Schartl M."/>
            <person name="Tang Q."/>
            <person name="Wang J."/>
        </authorList>
    </citation>
    <scope>NUCLEOTIDE SEQUENCE</scope>
</reference>
<reference evidence="5" key="2">
    <citation type="submission" date="2025-05" db="UniProtKB">
        <authorList>
            <consortium name="Ensembl"/>
        </authorList>
    </citation>
    <scope>IDENTIFICATION</scope>
</reference>
<organism evidence="5 6">
    <name type="scientific">Cynoglossus semilaevis</name>
    <name type="common">Tongue sole</name>
    <dbReference type="NCBI Taxonomy" id="244447"/>
    <lineage>
        <taxon>Eukaryota</taxon>
        <taxon>Metazoa</taxon>
        <taxon>Chordata</taxon>
        <taxon>Craniata</taxon>
        <taxon>Vertebrata</taxon>
        <taxon>Euteleostomi</taxon>
        <taxon>Actinopterygii</taxon>
        <taxon>Neopterygii</taxon>
        <taxon>Teleostei</taxon>
        <taxon>Neoteleostei</taxon>
        <taxon>Acanthomorphata</taxon>
        <taxon>Carangaria</taxon>
        <taxon>Pleuronectiformes</taxon>
        <taxon>Pleuronectoidei</taxon>
        <taxon>Cynoglossidae</taxon>
        <taxon>Cynoglossinae</taxon>
        <taxon>Cynoglossus</taxon>
    </lineage>
</organism>
<evidence type="ECO:0000256" key="2">
    <source>
        <dbReference type="ARBA" id="ARBA00023242"/>
    </source>
</evidence>
<keyword evidence="6" id="KW-1185">Reference proteome</keyword>
<dbReference type="Ensembl" id="ENSCSET00000022849.1">
    <property type="protein sequence ID" value="ENSCSEP00000022559.1"/>
    <property type="gene ID" value="ENSCSEG00000014376.1"/>
</dbReference>
<feature type="region of interest" description="Disordered" evidence="3">
    <location>
        <begin position="427"/>
        <end position="450"/>
    </location>
</feature>
<comment type="subcellular location">
    <subcellularLocation>
        <location evidence="1">Nucleus</location>
    </subcellularLocation>
</comment>
<evidence type="ECO:0000313" key="5">
    <source>
        <dbReference type="Ensembl" id="ENSCSEP00000022559.1"/>
    </source>
</evidence>
<feature type="compositionally biased region" description="Basic and acidic residues" evidence="3">
    <location>
        <begin position="386"/>
        <end position="407"/>
    </location>
</feature>
<dbReference type="Ensembl" id="ENSCSET00000022856.1">
    <property type="protein sequence ID" value="ENSCSEP00000022566.1"/>
    <property type="gene ID" value="ENSCSEG00000014376.1"/>
</dbReference>
<dbReference type="Proteomes" id="UP000265120">
    <property type="component" value="Chromosome 20"/>
</dbReference>
<accession>A0A3P8W7D2</accession>
<dbReference type="GeneTree" id="ENSGT00510000049027"/>
<proteinExistence type="predicted"/>
<dbReference type="Gene3D" id="3.10.20.90">
    <property type="entry name" value="Phosphatidylinositol 3-kinase Catalytic Subunit, Chain A, domain 1"/>
    <property type="match status" value="1"/>
</dbReference>
<evidence type="ECO:0000256" key="3">
    <source>
        <dbReference type="SAM" id="MobiDB-lite"/>
    </source>
</evidence>